<gene>
    <name evidence="2" type="ORF">SAMN05444280_10677</name>
</gene>
<dbReference type="STRING" id="1168035.SAMN05444280_10677"/>
<keyword evidence="1" id="KW-0812">Transmembrane</keyword>
<sequence length="423" mass="46541">MWTTIGLILFYLLTPVLLIYLCKISNTLNRIGAVVLAYAIGLFFGNIGILPTPSDTLVQLLGGTQNFLPPDEFQEYMNSPNYVEGDFTYNMIARLQENIMNYTILVALPLLLFSLHLKKWLKNARNTLLSLVLAIFSLLASIFVGYFLFAHNISESDKVTGMLIGVYTGGTPNLAAIGTALKVSPDIFILTHTYDLIIGSVALLFLMTVAQRLFITFLPRYGVIRKAENVMQVEIEEENHHIENYDGLFRKENFPAMGKSMLFALIVFAIGGGLSLLVPKEDQVIIVILSITTLGLAASLIKAVNKLNISFPLGMYFIIVFCLALSSMANLSEMFQIEFLELFLYVLWVVVGSMIIHVGLAHIFKVDADTTIIAITALTYSPPFVPAVAGALKNKDVIIGGITIGILGFAFGSYLGIFIGKIL</sequence>
<feature type="transmembrane region" description="Helical" evidence="1">
    <location>
        <begin position="31"/>
        <end position="50"/>
    </location>
</feature>
<dbReference type="InterPro" id="IPR008537">
    <property type="entry name" value="DUF819"/>
</dbReference>
<keyword evidence="3" id="KW-1185">Reference proteome</keyword>
<feature type="transmembrane region" description="Helical" evidence="1">
    <location>
        <begin position="343"/>
        <end position="364"/>
    </location>
</feature>
<evidence type="ECO:0000313" key="2">
    <source>
        <dbReference type="EMBL" id="SHI80965.1"/>
    </source>
</evidence>
<feature type="transmembrane region" description="Helical" evidence="1">
    <location>
        <begin position="284"/>
        <end position="301"/>
    </location>
</feature>
<keyword evidence="1" id="KW-0472">Membrane</keyword>
<proteinExistence type="predicted"/>
<dbReference type="PANTHER" id="PTHR34289:SF8">
    <property type="entry name" value="DUF819 DOMAIN-CONTAINING PROTEIN"/>
    <property type="match status" value="1"/>
</dbReference>
<dbReference type="Pfam" id="PF05684">
    <property type="entry name" value="DUF819"/>
    <property type="match status" value="1"/>
</dbReference>
<feature type="transmembrane region" description="Helical" evidence="1">
    <location>
        <begin position="313"/>
        <end position="331"/>
    </location>
</feature>
<keyword evidence="1" id="KW-1133">Transmembrane helix</keyword>
<feature type="transmembrane region" description="Helical" evidence="1">
    <location>
        <begin position="260"/>
        <end position="278"/>
    </location>
</feature>
<reference evidence="2 3" key="1">
    <citation type="submission" date="2016-11" db="EMBL/GenBank/DDBJ databases">
        <authorList>
            <person name="Jaros S."/>
            <person name="Januszkiewicz K."/>
            <person name="Wedrychowicz H."/>
        </authorList>
    </citation>
    <scope>NUCLEOTIDE SEQUENCE [LARGE SCALE GENOMIC DNA]</scope>
    <source>
        <strain evidence="2 3">DSM 27063</strain>
    </source>
</reference>
<feature type="transmembrane region" description="Helical" evidence="1">
    <location>
        <begin position="129"/>
        <end position="149"/>
    </location>
</feature>
<accession>A0A1M6E6C3</accession>
<dbReference type="AlphaFoldDB" id="A0A1M6E6C3"/>
<name>A0A1M6E6C3_9BACT</name>
<dbReference type="Proteomes" id="UP000184050">
    <property type="component" value="Unassembled WGS sequence"/>
</dbReference>
<protein>
    <submittedName>
        <fullName evidence="2">Uncharacterized membrane protein</fullName>
    </submittedName>
</protein>
<dbReference type="RefSeq" id="WP_073167088.1">
    <property type="nucleotide sequence ID" value="NZ_FQZE01000006.1"/>
</dbReference>
<evidence type="ECO:0000256" key="1">
    <source>
        <dbReference type="SAM" id="Phobius"/>
    </source>
</evidence>
<evidence type="ECO:0000313" key="3">
    <source>
        <dbReference type="Proteomes" id="UP000184050"/>
    </source>
</evidence>
<dbReference type="EMBL" id="FQZE01000006">
    <property type="protein sequence ID" value="SHI80965.1"/>
    <property type="molecule type" value="Genomic_DNA"/>
</dbReference>
<feature type="transmembrane region" description="Helical" evidence="1">
    <location>
        <begin position="398"/>
        <end position="419"/>
    </location>
</feature>
<feature type="transmembrane region" description="Helical" evidence="1">
    <location>
        <begin position="371"/>
        <end position="392"/>
    </location>
</feature>
<organism evidence="2 3">
    <name type="scientific">Tangfeifania diversioriginum</name>
    <dbReference type="NCBI Taxonomy" id="1168035"/>
    <lineage>
        <taxon>Bacteria</taxon>
        <taxon>Pseudomonadati</taxon>
        <taxon>Bacteroidota</taxon>
        <taxon>Bacteroidia</taxon>
        <taxon>Marinilabiliales</taxon>
        <taxon>Prolixibacteraceae</taxon>
        <taxon>Tangfeifania</taxon>
    </lineage>
</organism>
<feature type="transmembrane region" description="Helical" evidence="1">
    <location>
        <begin position="6"/>
        <end position="24"/>
    </location>
</feature>
<feature type="transmembrane region" description="Helical" evidence="1">
    <location>
        <begin position="196"/>
        <end position="218"/>
    </location>
</feature>
<dbReference type="PANTHER" id="PTHR34289">
    <property type="entry name" value="PROTEIN, PUTATIVE (DUF819)-RELATED"/>
    <property type="match status" value="1"/>
</dbReference>
<feature type="transmembrane region" description="Helical" evidence="1">
    <location>
        <begin position="99"/>
        <end position="117"/>
    </location>
</feature>
<dbReference type="OrthoDB" id="653763at2"/>